<keyword evidence="5" id="KW-0375">Hydrogen ion transport</keyword>
<dbReference type="InterPro" id="IPR004100">
    <property type="entry name" value="ATPase_F1/V1/A1_a/bsu_N"/>
</dbReference>
<dbReference type="Pfam" id="PF16886">
    <property type="entry name" value="ATP-synt_ab_Xtn"/>
    <property type="match status" value="1"/>
</dbReference>
<dbReference type="InterPro" id="IPR022878">
    <property type="entry name" value="V-ATPase_asu"/>
</dbReference>
<keyword evidence="4" id="KW-0547">Nucleotide-binding</keyword>
<dbReference type="FunFam" id="3.40.50.300:FF:000052">
    <property type="entry name" value="V-type proton ATPase catalytic subunit A"/>
    <property type="match status" value="1"/>
</dbReference>
<dbReference type="GO" id="GO:0046034">
    <property type="term" value="P:ATP metabolic process"/>
    <property type="evidence" value="ECO:0007669"/>
    <property type="project" value="InterPro"/>
</dbReference>
<evidence type="ECO:0000259" key="12">
    <source>
        <dbReference type="Pfam" id="PF02874"/>
    </source>
</evidence>
<dbReference type="InterPro" id="IPR031686">
    <property type="entry name" value="ATP-synth_a_Xtn"/>
</dbReference>
<dbReference type="FunFam" id="2.40.50.100:FF:000008">
    <property type="entry name" value="V-type proton ATPase catalytic subunit A"/>
    <property type="match status" value="1"/>
</dbReference>
<dbReference type="EMBL" id="LC260483">
    <property type="protein sequence ID" value="BAX30165.2"/>
    <property type="molecule type" value="mRNA"/>
</dbReference>
<dbReference type="GO" id="GO:0016887">
    <property type="term" value="F:ATP hydrolysis activity"/>
    <property type="evidence" value="ECO:0007669"/>
    <property type="project" value="InterPro"/>
</dbReference>
<feature type="domain" description="ATPase F1/V1/A1 complex alpha/beta subunit N-terminal" evidence="12">
    <location>
        <begin position="22"/>
        <end position="83"/>
    </location>
</feature>
<dbReference type="Pfam" id="PF22919">
    <property type="entry name" value="ATP-synt_VA_C"/>
    <property type="match status" value="1"/>
</dbReference>
<dbReference type="Gene3D" id="2.40.30.20">
    <property type="match status" value="1"/>
</dbReference>
<feature type="domain" description="ATPsynthase alpha/beta subunit barrel-sandwich" evidence="13">
    <location>
        <begin position="125"/>
        <end position="212"/>
    </location>
</feature>
<dbReference type="InterPro" id="IPR020003">
    <property type="entry name" value="ATPase_a/bsu_AS"/>
</dbReference>
<dbReference type="SUPFAM" id="SSF47917">
    <property type="entry name" value="C-terminal domain of alpha and beta subunits of F1 ATP synthase"/>
    <property type="match status" value="1"/>
</dbReference>
<evidence type="ECO:0000259" key="11">
    <source>
        <dbReference type="Pfam" id="PF00006"/>
    </source>
</evidence>
<dbReference type="NCBIfam" id="NF003220">
    <property type="entry name" value="PRK04192.1"/>
    <property type="match status" value="1"/>
</dbReference>
<feature type="domain" description="ATPase F1/V1/A1 complex alpha/beta subunit nucleotide-binding" evidence="11">
    <location>
        <begin position="230"/>
        <end position="455"/>
    </location>
</feature>
<dbReference type="InterPro" id="IPR024034">
    <property type="entry name" value="ATPase_F1/V1_b/a_C"/>
</dbReference>
<name>A0A1W7GYX0_POLMI</name>
<proteinExistence type="evidence at transcript level"/>
<keyword evidence="6" id="KW-0067">ATP-binding</keyword>
<dbReference type="GO" id="GO:0005524">
    <property type="term" value="F:ATP binding"/>
    <property type="evidence" value="ECO:0007669"/>
    <property type="project" value="UniProtKB-KW"/>
</dbReference>
<dbReference type="Gene3D" id="2.40.50.100">
    <property type="match status" value="1"/>
</dbReference>
<accession>A0A1W7GYX0</accession>
<dbReference type="InterPro" id="IPR036121">
    <property type="entry name" value="ATPase_F1/V1/A1_a/bsu_N_sf"/>
</dbReference>
<dbReference type="InterPro" id="IPR027417">
    <property type="entry name" value="P-loop_NTPase"/>
</dbReference>
<dbReference type="CDD" id="cd18119">
    <property type="entry name" value="ATP-synt_V_A-type_alpha_N"/>
    <property type="match status" value="1"/>
</dbReference>
<dbReference type="InterPro" id="IPR005725">
    <property type="entry name" value="ATPase_V1-cplx_asu"/>
</dbReference>
<sequence length="617" mass="68550">MDFDKLPKIKNVEKESELGKVFGVSGPVVIAQHMSGSAMYELVRVGRSELVGEIIRLDGDRATIQVYEDTSGVTVGDPVLRTGKPLSVELGPGILGNIYDGIQRPLRDIKDLTNSIYIPRGVNASALDRKARWEFVPLKGIQVGSHITGGDVYGTVIENSLLQQRLMLPPKSHGRITYIAEPGEYDVTDVVLEVDFDGTTSKYQMMQVWPVRQPRPVAEKLPANYPLLTGQRVLDALFPCVQGGTTAIPGAFGCGKTVISQSLLKFSNSDVIIYVGCGERGNEMSEVLRDFPELTVEVGGKTESIMKRTTLVANTSNMPVAARESSIYTGITLSEYFRDMGYNVAMMADSTSRWAEALREISGRLAEMPADSGYPAYLGARLASFYERAGRVKCIGNPEREGSVSIVGAVSPPGGDFSDPVTSATLGIVQVFWGLDKKLAQRKHFPSVNWLISYSKYTRALEEFYERNFPEFVQLRMKVKKILQEEEDLSEIVQLVGKSSLAETDKITLEVAKLLKDDFLQQNGFSAYDRYCPFYKTVGIMRNIIAFYEMARHGVESTAQSDNKITWAIIRESLGDVMYKLSSMKFKDPVKDGEGNIKKDYEQLHDDMQTAFRNLED</sequence>
<keyword evidence="8" id="KW-0406">Ion transport</keyword>
<dbReference type="AlphaFoldDB" id="A0A1W7GYX0"/>
<dbReference type="GO" id="GO:0042592">
    <property type="term" value="P:homeostatic process"/>
    <property type="evidence" value="ECO:0007669"/>
    <property type="project" value="UniProtKB-ARBA"/>
</dbReference>
<keyword evidence="7" id="KW-1278">Translocase</keyword>
<dbReference type="HAMAP" id="MF_00309">
    <property type="entry name" value="ATP_synth_A_arch"/>
    <property type="match status" value="1"/>
</dbReference>
<dbReference type="InterPro" id="IPR023366">
    <property type="entry name" value="ATP_synth_asu-like_sf"/>
</dbReference>
<dbReference type="NCBIfam" id="TIGR01042">
    <property type="entry name" value="V-ATPase_V1_A"/>
    <property type="match status" value="1"/>
</dbReference>
<dbReference type="SUPFAM" id="SSF52540">
    <property type="entry name" value="P-loop containing nucleoside triphosphate hydrolases"/>
    <property type="match status" value="1"/>
</dbReference>
<dbReference type="PROSITE" id="PS00152">
    <property type="entry name" value="ATPASE_ALPHA_BETA"/>
    <property type="match status" value="1"/>
</dbReference>
<reference evidence="15" key="1">
    <citation type="submission" date="2017-04" db="EMBL/GenBank/DDBJ databases">
        <title>Complementary role of retinoic acid and starvation signals for autophagic dedifferentiation in budding tunicates.</title>
        <authorList>
            <person name="Kawamura K."/>
            <person name="Yoshida T."/>
            <person name="Sekida S."/>
        </authorList>
    </citation>
    <scope>NUCLEOTIDE SEQUENCE</scope>
</reference>
<protein>
    <recommendedName>
        <fullName evidence="2">H(+)-transporting two-sector ATPase</fullName>
        <ecNumber evidence="2">7.1.2.2</ecNumber>
    </recommendedName>
</protein>
<dbReference type="Pfam" id="PF00006">
    <property type="entry name" value="ATP-synt_ab"/>
    <property type="match status" value="1"/>
</dbReference>
<evidence type="ECO:0000256" key="7">
    <source>
        <dbReference type="ARBA" id="ARBA00022967"/>
    </source>
</evidence>
<evidence type="ECO:0000313" key="15">
    <source>
        <dbReference type="EMBL" id="BAX30165.2"/>
    </source>
</evidence>
<evidence type="ECO:0000259" key="14">
    <source>
        <dbReference type="Pfam" id="PF22919"/>
    </source>
</evidence>
<evidence type="ECO:0000256" key="4">
    <source>
        <dbReference type="ARBA" id="ARBA00022741"/>
    </source>
</evidence>
<evidence type="ECO:0000256" key="3">
    <source>
        <dbReference type="ARBA" id="ARBA00022448"/>
    </source>
</evidence>
<dbReference type="SUPFAM" id="SSF50615">
    <property type="entry name" value="N-terminal domain of alpha and beta subunits of F1 ATP synthase"/>
    <property type="match status" value="1"/>
</dbReference>
<dbReference type="CDD" id="cd18111">
    <property type="entry name" value="ATP-synt_V_A-type_alpha_C"/>
    <property type="match status" value="1"/>
</dbReference>
<evidence type="ECO:0000256" key="6">
    <source>
        <dbReference type="ARBA" id="ARBA00022840"/>
    </source>
</evidence>
<dbReference type="FunFam" id="2.40.30.20:FF:000002">
    <property type="entry name" value="V-type proton ATPase catalytic subunit A"/>
    <property type="match status" value="1"/>
</dbReference>
<dbReference type="InterPro" id="IPR000194">
    <property type="entry name" value="ATPase_F1/V1/A1_a/bsu_nucl-bd"/>
</dbReference>
<evidence type="ECO:0000256" key="5">
    <source>
        <dbReference type="ARBA" id="ARBA00022781"/>
    </source>
</evidence>
<keyword evidence="3" id="KW-0813">Transport</keyword>
<dbReference type="InterPro" id="IPR055190">
    <property type="entry name" value="ATP-synt_VA_C"/>
</dbReference>
<comment type="similarity">
    <text evidence="1">Belongs to the ATPase alpha/beta chains family.</text>
</comment>
<dbReference type="PANTHER" id="PTHR43607:SF1">
    <property type="entry name" value="H(+)-TRANSPORTING TWO-SECTOR ATPASE"/>
    <property type="match status" value="1"/>
</dbReference>
<evidence type="ECO:0000256" key="8">
    <source>
        <dbReference type="ARBA" id="ARBA00023065"/>
    </source>
</evidence>
<dbReference type="PANTHER" id="PTHR43607">
    <property type="entry name" value="V-TYPE PROTON ATPASE CATALYTIC SUBUNIT A"/>
    <property type="match status" value="1"/>
</dbReference>
<comment type="catalytic activity">
    <reaction evidence="10">
        <text>ATP + H2O + 4 H(+)(in) = ADP + phosphate + 5 H(+)(out)</text>
        <dbReference type="Rhea" id="RHEA:57720"/>
        <dbReference type="ChEBI" id="CHEBI:15377"/>
        <dbReference type="ChEBI" id="CHEBI:15378"/>
        <dbReference type="ChEBI" id="CHEBI:30616"/>
        <dbReference type="ChEBI" id="CHEBI:43474"/>
        <dbReference type="ChEBI" id="CHEBI:456216"/>
        <dbReference type="EC" id="7.1.2.2"/>
    </reaction>
</comment>
<dbReference type="EC" id="7.1.2.2" evidence="2"/>
<dbReference type="GO" id="GO:0033180">
    <property type="term" value="C:proton-transporting V-type ATPase, V1 domain"/>
    <property type="evidence" value="ECO:0007669"/>
    <property type="project" value="InterPro"/>
</dbReference>
<comment type="function">
    <text evidence="9">Catalytic subunit of the V1 complex of vacuolar(H+)-ATPase (V-ATPase), a multisubunit enzyme composed of a peripheral complex (V1) that hydrolyzes ATP and a membrane integral complex (V0) that translocates protons. V-ATPase is responsible for acidifying and maintaining the pH of intracellular compartments and in some cell types, is targeted to the plasma membrane, where it is responsible for acidifying the extracellular environment. In aerobic conditions, involved in intracellular iron homeostasis, thus triggering the activity of Fe(2+) prolyl hydroxylase (PHD) enzymes, and leading to HIF1A hydroxylation and subsequent proteasomal degradation. May play a role in neurite development and synaptic connectivity.</text>
</comment>
<feature type="domain" description="ATP synthase A/B type C-terminal" evidence="14">
    <location>
        <begin position="463"/>
        <end position="561"/>
    </location>
</feature>
<dbReference type="CDD" id="cd01134">
    <property type="entry name" value="V_A-ATPase_A"/>
    <property type="match status" value="1"/>
</dbReference>
<evidence type="ECO:0000256" key="1">
    <source>
        <dbReference type="ARBA" id="ARBA00008936"/>
    </source>
</evidence>
<evidence type="ECO:0000259" key="13">
    <source>
        <dbReference type="Pfam" id="PF16886"/>
    </source>
</evidence>
<evidence type="ECO:0000256" key="10">
    <source>
        <dbReference type="ARBA" id="ARBA00048383"/>
    </source>
</evidence>
<dbReference type="Pfam" id="PF02874">
    <property type="entry name" value="ATP-synt_ab_N"/>
    <property type="match status" value="1"/>
</dbReference>
<dbReference type="Gene3D" id="1.10.1140.10">
    <property type="entry name" value="Bovine Mitochondrial F1-atpase, Atp Synthase Beta Chain, Chain D, domain 3"/>
    <property type="match status" value="1"/>
</dbReference>
<dbReference type="GO" id="GO:0046961">
    <property type="term" value="F:proton-transporting ATPase activity, rotational mechanism"/>
    <property type="evidence" value="ECO:0007669"/>
    <property type="project" value="InterPro"/>
</dbReference>
<dbReference type="FunFam" id="1.10.1140.10:FF:000002">
    <property type="entry name" value="V-type proton ATPase catalytic subunit A"/>
    <property type="match status" value="1"/>
</dbReference>
<organism evidence="15">
    <name type="scientific">Polyandrocarpa misakiensis</name>
    <name type="common">Tunicate</name>
    <dbReference type="NCBI Taxonomy" id="7723"/>
    <lineage>
        <taxon>Eukaryota</taxon>
        <taxon>Metazoa</taxon>
        <taxon>Chordata</taxon>
        <taxon>Tunicata</taxon>
        <taxon>Ascidiacea</taxon>
        <taxon>Stolidobranchia</taxon>
        <taxon>Styelidae</taxon>
        <taxon>Polyandrocarpa</taxon>
    </lineage>
</organism>
<dbReference type="Gene3D" id="3.40.50.300">
    <property type="entry name" value="P-loop containing nucleotide triphosphate hydrolases"/>
    <property type="match status" value="1"/>
</dbReference>
<dbReference type="GO" id="GO:0005765">
    <property type="term" value="C:lysosomal membrane"/>
    <property type="evidence" value="ECO:0007669"/>
    <property type="project" value="TreeGrafter"/>
</dbReference>
<evidence type="ECO:0000256" key="2">
    <source>
        <dbReference type="ARBA" id="ARBA00012473"/>
    </source>
</evidence>
<evidence type="ECO:0000256" key="9">
    <source>
        <dbReference type="ARBA" id="ARBA00046187"/>
    </source>
</evidence>